<keyword evidence="1" id="KW-0472">Membrane</keyword>
<dbReference type="Proteomes" id="UP001159075">
    <property type="component" value="Unassembled WGS sequence"/>
</dbReference>
<dbReference type="Pfam" id="PF00132">
    <property type="entry name" value="Hexapep"/>
    <property type="match status" value="1"/>
</dbReference>
<name>A0ABT6U9T2_9GAMM</name>
<dbReference type="InterPro" id="IPR011004">
    <property type="entry name" value="Trimer_LpxA-like_sf"/>
</dbReference>
<keyword evidence="2" id="KW-0012">Acyltransferase</keyword>
<gene>
    <name evidence="2" type="ORF">ODY93_06620</name>
</gene>
<sequence length="242" mass="26936">MNLLREKFSRLEKTSWLRLFVREVYNNPFLGVFKFLYFYFYCFYISYKIFGVGLKPKVFFTGDIFPVHIKKEKTARVTYNCNVPLIFESWCGGRNTSALILESNSHFHLENEFSLGDGVKVVLSKNANLNVLGALNSSSGITAESVIIVCKSISLGYDTILSWNCYITDSSQHKINGSEKVESVFIGNNVWLSEGVTVGPGVTIGNGSVIGAKSFVNKSIGEKVFAAGCPAKVISVGIYWER</sequence>
<keyword evidence="1" id="KW-0812">Transmembrane</keyword>
<dbReference type="RefSeq" id="WP_240293216.1">
    <property type="nucleotide sequence ID" value="NZ_CP092630.1"/>
</dbReference>
<comment type="caution">
    <text evidence="2">The sequence shown here is derived from an EMBL/GenBank/DDBJ whole genome shotgun (WGS) entry which is preliminary data.</text>
</comment>
<dbReference type="PANTHER" id="PTHR23416">
    <property type="entry name" value="SIALIC ACID SYNTHASE-RELATED"/>
    <property type="match status" value="1"/>
</dbReference>
<evidence type="ECO:0000256" key="1">
    <source>
        <dbReference type="SAM" id="Phobius"/>
    </source>
</evidence>
<proteinExistence type="predicted"/>
<dbReference type="InterPro" id="IPR001451">
    <property type="entry name" value="Hexapep"/>
</dbReference>
<reference evidence="2 3" key="1">
    <citation type="submission" date="2022-09" db="EMBL/GenBank/DDBJ databases">
        <title>The outer-membrane cytochrome OmcA is essential for infection of Shewanella oneidensis by a zebrafish-associated bacteriophage.</title>
        <authorList>
            <person name="Grenfell A.W."/>
            <person name="Intile P."/>
            <person name="Mcfarlane J."/>
            <person name="Leung D."/>
            <person name="Abdalla K."/>
            <person name="Wold M."/>
            <person name="Kees E."/>
            <person name="Gralnick J."/>
        </authorList>
    </citation>
    <scope>NUCLEOTIDE SEQUENCE [LARGE SCALE GENOMIC DNA]</scope>
    <source>
        <strain evidence="2 3">NF-5</strain>
    </source>
</reference>
<keyword evidence="2" id="KW-0808">Transferase</keyword>
<dbReference type="CDD" id="cd04647">
    <property type="entry name" value="LbH_MAT_like"/>
    <property type="match status" value="1"/>
</dbReference>
<keyword evidence="1" id="KW-1133">Transmembrane helix</keyword>
<dbReference type="InterPro" id="IPR051159">
    <property type="entry name" value="Hexapeptide_acetyltransf"/>
</dbReference>
<feature type="transmembrane region" description="Helical" evidence="1">
    <location>
        <begin position="29"/>
        <end position="47"/>
    </location>
</feature>
<dbReference type="SUPFAM" id="SSF51161">
    <property type="entry name" value="Trimeric LpxA-like enzymes"/>
    <property type="match status" value="1"/>
</dbReference>
<accession>A0ABT6U9T2</accession>
<evidence type="ECO:0000313" key="3">
    <source>
        <dbReference type="Proteomes" id="UP001159075"/>
    </source>
</evidence>
<protein>
    <submittedName>
        <fullName evidence="2">Acyltransferase</fullName>
    </submittedName>
</protein>
<dbReference type="Gene3D" id="2.160.10.10">
    <property type="entry name" value="Hexapeptide repeat proteins"/>
    <property type="match status" value="1"/>
</dbReference>
<dbReference type="GO" id="GO:0016746">
    <property type="term" value="F:acyltransferase activity"/>
    <property type="evidence" value="ECO:0007669"/>
    <property type="project" value="UniProtKB-KW"/>
</dbReference>
<dbReference type="EMBL" id="JAOTLW010000005">
    <property type="protein sequence ID" value="MDI5831233.1"/>
    <property type="molecule type" value="Genomic_DNA"/>
</dbReference>
<evidence type="ECO:0000313" key="2">
    <source>
        <dbReference type="EMBL" id="MDI5831233.1"/>
    </source>
</evidence>
<organism evidence="2 3">
    <name type="scientific">Shewanella xiamenensis</name>
    <dbReference type="NCBI Taxonomy" id="332186"/>
    <lineage>
        <taxon>Bacteria</taxon>
        <taxon>Pseudomonadati</taxon>
        <taxon>Pseudomonadota</taxon>
        <taxon>Gammaproteobacteria</taxon>
        <taxon>Alteromonadales</taxon>
        <taxon>Shewanellaceae</taxon>
        <taxon>Shewanella</taxon>
    </lineage>
</organism>
<keyword evidence="3" id="KW-1185">Reference proteome</keyword>